<evidence type="ECO:0000256" key="4">
    <source>
        <dbReference type="ARBA" id="ARBA00022842"/>
    </source>
</evidence>
<evidence type="ECO:0000256" key="1">
    <source>
        <dbReference type="ARBA" id="ARBA00001968"/>
    </source>
</evidence>
<gene>
    <name evidence="7 9" type="primary">menC</name>
    <name evidence="9" type="ORF">DKZ56_01555</name>
</gene>
<keyword evidence="3 7" id="KW-0479">Metal-binding</keyword>
<dbReference type="InterPro" id="IPR036849">
    <property type="entry name" value="Enolase-like_C_sf"/>
</dbReference>
<evidence type="ECO:0000259" key="8">
    <source>
        <dbReference type="SMART" id="SM00922"/>
    </source>
</evidence>
<dbReference type="Gene3D" id="3.20.20.120">
    <property type="entry name" value="Enolase-like C-terminal domain"/>
    <property type="match status" value="1"/>
</dbReference>
<dbReference type="PANTHER" id="PTHR48073">
    <property type="entry name" value="O-SUCCINYLBENZOATE SYNTHASE-RELATED"/>
    <property type="match status" value="1"/>
</dbReference>
<dbReference type="UniPathway" id="UPA01057">
    <property type="reaction ID" value="UER00165"/>
</dbReference>
<dbReference type="NCBIfam" id="TIGR01928">
    <property type="entry name" value="menC_lowGC_arch"/>
    <property type="match status" value="1"/>
</dbReference>
<dbReference type="GO" id="GO:0043748">
    <property type="term" value="F:O-succinylbenzoate synthase activity"/>
    <property type="evidence" value="ECO:0007669"/>
    <property type="project" value="UniProtKB-EC"/>
</dbReference>
<name>A0A4P6US66_9BACL</name>
<accession>A0A4P6US66</accession>
<dbReference type="InterPro" id="IPR029017">
    <property type="entry name" value="Enolase-like_N"/>
</dbReference>
<comment type="cofactor">
    <cofactor evidence="1 7">
        <name>a divalent metal cation</name>
        <dbReference type="ChEBI" id="CHEBI:60240"/>
    </cofactor>
</comment>
<sequence length="369" mass="41502">MKINQVIVRYLKMPMKHSFTTSFGTIQDKSFLLLEILTEEGIVGFGECVAFEAPWYTEETVKTCWHMLEDFLIPILSQKEIHHPNDASKWFSGIRRNNMAKAAIEGALWDIYAQKMNQPLAKVLGGNKEEIDVGISLGIQPTIEKQIEVVGKYIEEGYKRIKVKIKPDWDVEVIRKLREAFPKVPMMADANSAYTLKDLNILKQLDEFDLMMIEQPLAYDDIVDHSILQKQLKTPICLDESILSLEDARKAIELESCGVINIKIGRVGGISEAIKIHDYCESKGIPVWCGGMLEAGIGRAHNIALTALSNFEMPGDTAGSNHYFEEDIIHPEVVVTNGTIQVPQTAGIGYEPNRKAIEKYTVSSKTYLI</sequence>
<feature type="binding site" evidence="7">
    <location>
        <position position="189"/>
    </location>
    <ligand>
        <name>Mg(2+)</name>
        <dbReference type="ChEBI" id="CHEBI:18420"/>
    </ligand>
</feature>
<feature type="domain" description="Mandelate racemase/muconate lactonizing enzyme C-terminal" evidence="8">
    <location>
        <begin position="143"/>
        <end position="235"/>
    </location>
</feature>
<dbReference type="InterPro" id="IPR010197">
    <property type="entry name" value="OSBS/NAAAR"/>
</dbReference>
<comment type="catalytic activity">
    <reaction evidence="7">
        <text>(1R,6R)-6-hydroxy-2-succinyl-cyclohexa-2,4-diene-1-carboxylate = 2-succinylbenzoate + H2O</text>
        <dbReference type="Rhea" id="RHEA:10196"/>
        <dbReference type="ChEBI" id="CHEBI:15377"/>
        <dbReference type="ChEBI" id="CHEBI:18325"/>
        <dbReference type="ChEBI" id="CHEBI:58689"/>
        <dbReference type="EC" id="4.2.1.113"/>
    </reaction>
</comment>
<feature type="binding site" evidence="7">
    <location>
        <position position="214"/>
    </location>
    <ligand>
        <name>Mg(2+)</name>
        <dbReference type="ChEBI" id="CHEBI:18420"/>
    </ligand>
</feature>
<dbReference type="KEGG" id="uth:DKZ56_01555"/>
<feature type="active site" description="Proton donor" evidence="7">
    <location>
        <position position="164"/>
    </location>
</feature>
<dbReference type="InterPro" id="IPR013341">
    <property type="entry name" value="Mandelate_racemase_N_dom"/>
</dbReference>
<comment type="pathway">
    <text evidence="7">Quinol/quinone metabolism; menaquinone biosynthesis.</text>
</comment>
<dbReference type="EC" id="4.2.1.113" evidence="6 7"/>
<evidence type="ECO:0000256" key="3">
    <source>
        <dbReference type="ARBA" id="ARBA00022723"/>
    </source>
</evidence>
<dbReference type="Pfam" id="PF02746">
    <property type="entry name" value="MR_MLE_N"/>
    <property type="match status" value="1"/>
</dbReference>
<organism evidence="9 10">
    <name type="scientific">Ureibacillus thermophilus</name>
    <dbReference type="NCBI Taxonomy" id="367743"/>
    <lineage>
        <taxon>Bacteria</taxon>
        <taxon>Bacillati</taxon>
        <taxon>Bacillota</taxon>
        <taxon>Bacilli</taxon>
        <taxon>Bacillales</taxon>
        <taxon>Caryophanaceae</taxon>
        <taxon>Ureibacillus</taxon>
    </lineage>
</organism>
<evidence type="ECO:0000256" key="6">
    <source>
        <dbReference type="ARBA" id="ARBA00029491"/>
    </source>
</evidence>
<dbReference type="InterPro" id="IPR047585">
    <property type="entry name" value="MenC"/>
</dbReference>
<evidence type="ECO:0000256" key="7">
    <source>
        <dbReference type="HAMAP-Rule" id="MF_01933"/>
    </source>
</evidence>
<dbReference type="SUPFAM" id="SSF54826">
    <property type="entry name" value="Enolase N-terminal domain-like"/>
    <property type="match status" value="1"/>
</dbReference>
<evidence type="ECO:0000313" key="10">
    <source>
        <dbReference type="Proteomes" id="UP000291151"/>
    </source>
</evidence>
<comment type="pathway">
    <text evidence="7">Quinol/quinone metabolism; 1,4-dihydroxy-2-naphthoate biosynthesis; 1,4-dihydroxy-2-naphthoate from chorismate: step 4/7.</text>
</comment>
<comment type="similarity">
    <text evidence="7">Belongs to the mandelate racemase/muconate lactonizing enzyme family. MenC type 2 subfamily.</text>
</comment>
<dbReference type="SUPFAM" id="SSF51604">
    <property type="entry name" value="Enolase C-terminal domain-like"/>
    <property type="match status" value="1"/>
</dbReference>
<keyword evidence="5 7" id="KW-0456">Lyase</keyword>
<dbReference type="PANTHER" id="PTHR48073:SF5">
    <property type="entry name" value="O-SUCCINYLBENZOATE SYNTHASE"/>
    <property type="match status" value="1"/>
</dbReference>
<dbReference type="EMBL" id="CP036528">
    <property type="protein sequence ID" value="QBK24698.1"/>
    <property type="molecule type" value="Genomic_DNA"/>
</dbReference>
<dbReference type="GO" id="GO:0009234">
    <property type="term" value="P:menaquinone biosynthetic process"/>
    <property type="evidence" value="ECO:0007669"/>
    <property type="project" value="UniProtKB-UniRule"/>
</dbReference>
<proteinExistence type="inferred from homology"/>
<evidence type="ECO:0000256" key="2">
    <source>
        <dbReference type="ARBA" id="ARBA00022428"/>
    </source>
</evidence>
<keyword evidence="10" id="KW-1185">Reference proteome</keyword>
<reference evidence="9 10" key="1">
    <citation type="submission" date="2019-02" db="EMBL/GenBank/DDBJ databases">
        <title>Ureibacillus thermophilus.</title>
        <authorList>
            <person name="Sunny J.S."/>
            <person name="Natarajan A."/>
            <person name="Saleena L.M."/>
        </authorList>
    </citation>
    <scope>NUCLEOTIDE SEQUENCE [LARGE SCALE GENOMIC DNA]</scope>
    <source>
        <strain evidence="9 10">LM102</strain>
    </source>
</reference>
<comment type="function">
    <text evidence="7">Converts 2-succinyl-6-hydroxy-2,4-cyclohexadiene-1-carboxylate (SHCHC) to 2-succinylbenzoate (OSB).</text>
</comment>
<evidence type="ECO:0000313" key="9">
    <source>
        <dbReference type="EMBL" id="QBK24698.1"/>
    </source>
</evidence>
<keyword evidence="4 7" id="KW-0460">Magnesium</keyword>
<dbReference type="GO" id="GO:0000287">
    <property type="term" value="F:magnesium ion binding"/>
    <property type="evidence" value="ECO:0007669"/>
    <property type="project" value="UniProtKB-UniRule"/>
</dbReference>
<keyword evidence="2 7" id="KW-0474">Menaquinone biosynthesis</keyword>
<dbReference type="SMART" id="SM00922">
    <property type="entry name" value="MR_MLE"/>
    <property type="match status" value="1"/>
</dbReference>
<dbReference type="CDD" id="cd03317">
    <property type="entry name" value="NAAAR"/>
    <property type="match status" value="1"/>
</dbReference>
<evidence type="ECO:0000256" key="5">
    <source>
        <dbReference type="ARBA" id="ARBA00023239"/>
    </source>
</evidence>
<dbReference type="SFLD" id="SFLDF00009">
    <property type="entry name" value="o-succinylbenzoate_synthase"/>
    <property type="match status" value="1"/>
</dbReference>
<dbReference type="Proteomes" id="UP000291151">
    <property type="component" value="Chromosome"/>
</dbReference>
<dbReference type="Pfam" id="PF13378">
    <property type="entry name" value="MR_MLE_C"/>
    <property type="match status" value="1"/>
</dbReference>
<dbReference type="InterPro" id="IPR013342">
    <property type="entry name" value="Mandelate_racemase_C"/>
</dbReference>
<dbReference type="Gene3D" id="3.30.390.10">
    <property type="entry name" value="Enolase-like, N-terminal domain"/>
    <property type="match status" value="1"/>
</dbReference>
<dbReference type="RefSeq" id="WP_208650971.1">
    <property type="nucleotide sequence ID" value="NZ_CP036528.1"/>
</dbReference>
<dbReference type="AlphaFoldDB" id="A0A4P6US66"/>
<dbReference type="InterPro" id="IPR029065">
    <property type="entry name" value="Enolase_C-like"/>
</dbReference>
<dbReference type="HAMAP" id="MF_01933">
    <property type="entry name" value="MenC_2"/>
    <property type="match status" value="1"/>
</dbReference>
<feature type="active site" description="Proton acceptor" evidence="7">
    <location>
        <position position="263"/>
    </location>
</feature>
<feature type="binding site" evidence="7">
    <location>
        <position position="239"/>
    </location>
    <ligand>
        <name>Mg(2+)</name>
        <dbReference type="ChEBI" id="CHEBI:18420"/>
    </ligand>
</feature>
<dbReference type="GO" id="GO:0016854">
    <property type="term" value="F:racemase and epimerase activity"/>
    <property type="evidence" value="ECO:0007669"/>
    <property type="project" value="UniProtKB-ARBA"/>
</dbReference>
<dbReference type="UniPathway" id="UPA00079"/>
<dbReference type="SFLD" id="SFLDG00180">
    <property type="entry name" value="muconate_cycloisomerase"/>
    <property type="match status" value="1"/>
</dbReference>
<dbReference type="SFLD" id="SFLDS00001">
    <property type="entry name" value="Enolase"/>
    <property type="match status" value="1"/>
</dbReference>
<protein>
    <recommendedName>
        <fullName evidence="6 7">o-succinylbenzoate synthase</fullName>
        <shortName evidence="7">OSB synthase</shortName>
        <shortName evidence="7">OSBS</shortName>
        <ecNumber evidence="6 7">4.2.1.113</ecNumber>
    </recommendedName>
    <alternativeName>
        <fullName evidence="7">4-(2'-carboxyphenyl)-4-oxybutyric acid synthase</fullName>
    </alternativeName>
    <alternativeName>
        <fullName evidence="7">o-succinylbenzoic acid synthase</fullName>
    </alternativeName>
</protein>